<name>A0AAV2B0W8_9ARAC</name>
<keyword evidence="3" id="KW-1185">Reference proteome</keyword>
<dbReference type="AlphaFoldDB" id="A0AAV2B0W8"/>
<protein>
    <recommendedName>
        <fullName evidence="4">DUF19 domain-containing protein</fullName>
    </recommendedName>
</protein>
<dbReference type="PANTHER" id="PTHR33964:SF1">
    <property type="entry name" value="RE45066P"/>
    <property type="match status" value="1"/>
</dbReference>
<dbReference type="Proteomes" id="UP001497382">
    <property type="component" value="Unassembled WGS sequence"/>
</dbReference>
<sequence length="178" mass="20037">MKKFLLLFLLGIATTTGSPTCSLEESSKCGNLGDKDWRGKTWPENAIELDKACSNVEPILDCQISFIERCPKSELANFLGYLKGSKVLYGKLCTELDFRTKFLRNVPCLNHEFQDIYDVCGKKFSVEEAGGFCAYNIAVLQCVMSDITDKCGEESLHVFNGLYQPMISLDKLFCKRDQ</sequence>
<evidence type="ECO:0000313" key="2">
    <source>
        <dbReference type="EMBL" id="CAL1289506.1"/>
    </source>
</evidence>
<keyword evidence="1" id="KW-0732">Signal</keyword>
<evidence type="ECO:0000256" key="1">
    <source>
        <dbReference type="SAM" id="SignalP"/>
    </source>
</evidence>
<gene>
    <name evidence="2" type="ORF">LARSCL_LOCUS15982</name>
</gene>
<feature type="signal peptide" evidence="1">
    <location>
        <begin position="1"/>
        <end position="17"/>
    </location>
</feature>
<accession>A0AAV2B0W8</accession>
<evidence type="ECO:0000313" key="3">
    <source>
        <dbReference type="Proteomes" id="UP001497382"/>
    </source>
</evidence>
<feature type="chain" id="PRO_5044010509" description="DUF19 domain-containing protein" evidence="1">
    <location>
        <begin position="18"/>
        <end position="178"/>
    </location>
</feature>
<comment type="caution">
    <text evidence="2">The sequence shown here is derived from an EMBL/GenBank/DDBJ whole genome shotgun (WGS) entry which is preliminary data.</text>
</comment>
<dbReference type="PANTHER" id="PTHR33964">
    <property type="entry name" value="RE45066P-RELATED"/>
    <property type="match status" value="1"/>
</dbReference>
<reference evidence="2 3" key="1">
    <citation type="submission" date="2024-04" db="EMBL/GenBank/DDBJ databases">
        <authorList>
            <person name="Rising A."/>
            <person name="Reimegard J."/>
            <person name="Sonavane S."/>
            <person name="Akerstrom W."/>
            <person name="Nylinder S."/>
            <person name="Hedman E."/>
            <person name="Kallberg Y."/>
        </authorList>
    </citation>
    <scope>NUCLEOTIDE SEQUENCE [LARGE SCALE GENOMIC DNA]</scope>
</reference>
<proteinExistence type="predicted"/>
<organism evidence="2 3">
    <name type="scientific">Larinioides sclopetarius</name>
    <dbReference type="NCBI Taxonomy" id="280406"/>
    <lineage>
        <taxon>Eukaryota</taxon>
        <taxon>Metazoa</taxon>
        <taxon>Ecdysozoa</taxon>
        <taxon>Arthropoda</taxon>
        <taxon>Chelicerata</taxon>
        <taxon>Arachnida</taxon>
        <taxon>Araneae</taxon>
        <taxon>Araneomorphae</taxon>
        <taxon>Entelegynae</taxon>
        <taxon>Araneoidea</taxon>
        <taxon>Araneidae</taxon>
        <taxon>Larinioides</taxon>
    </lineage>
</organism>
<evidence type="ECO:0008006" key="4">
    <source>
        <dbReference type="Google" id="ProtNLM"/>
    </source>
</evidence>
<dbReference type="EMBL" id="CAXIEN010000250">
    <property type="protein sequence ID" value="CAL1289506.1"/>
    <property type="molecule type" value="Genomic_DNA"/>
</dbReference>